<sequence length="104" mass="11733">MLSRDDKLHLFVFNTVDGAALILNAILITAIIKRTPDHLQSYSVLLLNTAFVDSITALSSTTVILRLHTLGDEICFGAQCTQEPLQFMADKIRQWWPTGWPFEN</sequence>
<dbReference type="PANTHER" id="PTHR22945:SF40">
    <property type="entry name" value="SERPENTINE RECEPTOR, CLASS D (DELTA)-RELATED"/>
    <property type="match status" value="1"/>
</dbReference>
<comment type="similarity">
    <text evidence="2">Belongs to the nematode receptor-like protein srd family.</text>
</comment>
<dbReference type="InterPro" id="IPR050920">
    <property type="entry name" value="Nematode_rcpt-like_delta"/>
</dbReference>
<evidence type="ECO:0000313" key="7">
    <source>
        <dbReference type="EMBL" id="GMR33732.1"/>
    </source>
</evidence>
<reference evidence="8" key="1">
    <citation type="submission" date="2022-10" db="EMBL/GenBank/DDBJ databases">
        <title>Genome assembly of Pristionchus species.</title>
        <authorList>
            <person name="Yoshida K."/>
            <person name="Sommer R.J."/>
        </authorList>
    </citation>
    <scope>NUCLEOTIDE SEQUENCE [LARGE SCALE GENOMIC DNA]</scope>
    <source>
        <strain evidence="8">RS5460</strain>
    </source>
</reference>
<proteinExistence type="inferred from homology"/>
<dbReference type="EMBL" id="BTRK01000001">
    <property type="protein sequence ID" value="GMR33732.1"/>
    <property type="molecule type" value="Genomic_DNA"/>
</dbReference>
<gene>
    <name evidence="7" type="ORF">PMAYCL1PPCAC_03927</name>
</gene>
<dbReference type="InterPro" id="IPR019421">
    <property type="entry name" value="7TM_GPCR_serpentine_rcpt_Srd"/>
</dbReference>
<evidence type="ECO:0000256" key="1">
    <source>
        <dbReference type="ARBA" id="ARBA00004141"/>
    </source>
</evidence>
<evidence type="ECO:0000256" key="5">
    <source>
        <dbReference type="ARBA" id="ARBA00023136"/>
    </source>
</evidence>
<feature type="transmembrane region" description="Helical" evidence="6">
    <location>
        <begin position="12"/>
        <end position="32"/>
    </location>
</feature>
<keyword evidence="5 6" id="KW-0472">Membrane</keyword>
<evidence type="ECO:0008006" key="9">
    <source>
        <dbReference type="Google" id="ProtNLM"/>
    </source>
</evidence>
<dbReference type="AlphaFoldDB" id="A0AAN4Z9F6"/>
<protein>
    <recommendedName>
        <fullName evidence="9">G protein-coupled receptor</fullName>
    </recommendedName>
</protein>
<organism evidence="7 8">
    <name type="scientific">Pristionchus mayeri</name>
    <dbReference type="NCBI Taxonomy" id="1317129"/>
    <lineage>
        <taxon>Eukaryota</taxon>
        <taxon>Metazoa</taxon>
        <taxon>Ecdysozoa</taxon>
        <taxon>Nematoda</taxon>
        <taxon>Chromadorea</taxon>
        <taxon>Rhabditida</taxon>
        <taxon>Rhabditina</taxon>
        <taxon>Diplogasteromorpha</taxon>
        <taxon>Diplogasteroidea</taxon>
        <taxon>Neodiplogasteridae</taxon>
        <taxon>Pristionchus</taxon>
    </lineage>
</organism>
<evidence type="ECO:0000256" key="3">
    <source>
        <dbReference type="ARBA" id="ARBA00022692"/>
    </source>
</evidence>
<keyword evidence="3 6" id="KW-0812">Transmembrane</keyword>
<accession>A0AAN4Z9F6</accession>
<comment type="caution">
    <text evidence="7">The sequence shown here is derived from an EMBL/GenBank/DDBJ whole genome shotgun (WGS) entry which is preliminary data.</text>
</comment>
<comment type="subcellular location">
    <subcellularLocation>
        <location evidence="1">Membrane</location>
        <topology evidence="1">Multi-pass membrane protein</topology>
    </subcellularLocation>
</comment>
<dbReference type="Proteomes" id="UP001328107">
    <property type="component" value="Unassembled WGS sequence"/>
</dbReference>
<keyword evidence="4 6" id="KW-1133">Transmembrane helix</keyword>
<keyword evidence="8" id="KW-1185">Reference proteome</keyword>
<evidence type="ECO:0000256" key="6">
    <source>
        <dbReference type="SAM" id="Phobius"/>
    </source>
</evidence>
<dbReference type="Pfam" id="PF10317">
    <property type="entry name" value="7TM_GPCR_Srd"/>
    <property type="match status" value="1"/>
</dbReference>
<evidence type="ECO:0000313" key="8">
    <source>
        <dbReference type="Proteomes" id="UP001328107"/>
    </source>
</evidence>
<name>A0AAN4Z9F6_9BILA</name>
<evidence type="ECO:0000256" key="2">
    <source>
        <dbReference type="ARBA" id="ARBA00009166"/>
    </source>
</evidence>
<dbReference type="PANTHER" id="PTHR22945">
    <property type="entry name" value="SERPENTINE RECEPTOR, CLASS D DELTA"/>
    <property type="match status" value="1"/>
</dbReference>
<evidence type="ECO:0000256" key="4">
    <source>
        <dbReference type="ARBA" id="ARBA00022989"/>
    </source>
</evidence>
<dbReference type="GO" id="GO:0016020">
    <property type="term" value="C:membrane"/>
    <property type="evidence" value="ECO:0007669"/>
    <property type="project" value="UniProtKB-SubCell"/>
</dbReference>